<sequence>MAVIVSFLLISILTVAAITGQLALYMAVFLFVAFKNLRHYIRERRKEKKSKQTTHHCVSCMDYHKILKSQSHLWNYYITTKRANRDLREEIRKLTKQLKDKDLALEQITKKYTSLKREVHVKDEKLKYGKQQRNQLEEELTNKVTSLEETLNKKEQALKTAIEHVISDLDDLCTIHNDSLEQSVDETSNLNHETCHLPSPTESGVCLPTPKEEEEENDITDLSDGRFHFVSVLIDCCHYIKSKQQGLFIVVIDKSL</sequence>
<evidence type="ECO:0000256" key="2">
    <source>
        <dbReference type="SAM" id="Phobius"/>
    </source>
</evidence>
<dbReference type="EnsemblMetazoa" id="XM_020002910.1">
    <property type="protein sequence ID" value="XP_019858469.1"/>
    <property type="gene ID" value="LOC109586703"/>
</dbReference>
<proteinExistence type="predicted"/>
<dbReference type="GeneID" id="109586703"/>
<feature type="coiled-coil region" evidence="1">
    <location>
        <begin position="77"/>
        <end position="164"/>
    </location>
</feature>
<keyword evidence="2" id="KW-0472">Membrane</keyword>
<dbReference type="RefSeq" id="XP_019858469.1">
    <property type="nucleotide sequence ID" value="XM_020002910.1"/>
</dbReference>
<feature type="transmembrane region" description="Helical" evidence="2">
    <location>
        <begin position="6"/>
        <end position="34"/>
    </location>
</feature>
<reference evidence="4" key="1">
    <citation type="journal article" date="2010" name="Nature">
        <title>The Amphimedon queenslandica genome and the evolution of animal complexity.</title>
        <authorList>
            <person name="Srivastava M."/>
            <person name="Simakov O."/>
            <person name="Chapman J."/>
            <person name="Fahey B."/>
            <person name="Gauthier M.E."/>
            <person name="Mitros T."/>
            <person name="Richards G.S."/>
            <person name="Conaco C."/>
            <person name="Dacre M."/>
            <person name="Hellsten U."/>
            <person name="Larroux C."/>
            <person name="Putnam N.H."/>
            <person name="Stanke M."/>
            <person name="Adamska M."/>
            <person name="Darling A."/>
            <person name="Degnan S.M."/>
            <person name="Oakley T.H."/>
            <person name="Plachetzki D.C."/>
            <person name="Zhai Y."/>
            <person name="Adamski M."/>
            <person name="Calcino A."/>
            <person name="Cummins S.F."/>
            <person name="Goodstein D.M."/>
            <person name="Harris C."/>
            <person name="Jackson D.J."/>
            <person name="Leys S.P."/>
            <person name="Shu S."/>
            <person name="Woodcroft B.J."/>
            <person name="Vervoort M."/>
            <person name="Kosik K.S."/>
            <person name="Manning G."/>
            <person name="Degnan B.M."/>
            <person name="Rokhsar D.S."/>
        </authorList>
    </citation>
    <scope>NUCLEOTIDE SEQUENCE [LARGE SCALE GENOMIC DNA]</scope>
</reference>
<protein>
    <submittedName>
        <fullName evidence="3">Uncharacterized protein</fullName>
    </submittedName>
</protein>
<keyword evidence="4" id="KW-1185">Reference proteome</keyword>
<keyword evidence="2" id="KW-1133">Transmembrane helix</keyword>
<accession>A0AAN0JN80</accession>
<keyword evidence="2" id="KW-0812">Transmembrane</keyword>
<keyword evidence="1" id="KW-0175">Coiled coil</keyword>
<reference evidence="3" key="2">
    <citation type="submission" date="2024-06" db="UniProtKB">
        <authorList>
            <consortium name="EnsemblMetazoa"/>
        </authorList>
    </citation>
    <scope>IDENTIFICATION</scope>
</reference>
<dbReference type="KEGG" id="aqu:109586703"/>
<organism evidence="3 4">
    <name type="scientific">Amphimedon queenslandica</name>
    <name type="common">Sponge</name>
    <dbReference type="NCBI Taxonomy" id="400682"/>
    <lineage>
        <taxon>Eukaryota</taxon>
        <taxon>Metazoa</taxon>
        <taxon>Porifera</taxon>
        <taxon>Demospongiae</taxon>
        <taxon>Heteroscleromorpha</taxon>
        <taxon>Haplosclerida</taxon>
        <taxon>Niphatidae</taxon>
        <taxon>Amphimedon</taxon>
    </lineage>
</organism>
<evidence type="ECO:0000313" key="4">
    <source>
        <dbReference type="Proteomes" id="UP000007879"/>
    </source>
</evidence>
<dbReference type="Proteomes" id="UP000007879">
    <property type="component" value="Unassembled WGS sequence"/>
</dbReference>
<name>A0AAN0JN80_AMPQE</name>
<evidence type="ECO:0000256" key="1">
    <source>
        <dbReference type="SAM" id="Coils"/>
    </source>
</evidence>
<dbReference type="AlphaFoldDB" id="A0AAN0JN80"/>
<evidence type="ECO:0000313" key="3">
    <source>
        <dbReference type="EnsemblMetazoa" id="XP_019858469.1"/>
    </source>
</evidence>